<dbReference type="NCBIfam" id="NF041646">
    <property type="entry name" value="VC0807_fam"/>
    <property type="match status" value="1"/>
</dbReference>
<feature type="transmembrane region" description="Helical" evidence="2">
    <location>
        <begin position="90"/>
        <end position="109"/>
    </location>
</feature>
<organism evidence="3 4">
    <name type="scientific">Pseudonocardia aurantiaca</name>
    <dbReference type="NCBI Taxonomy" id="75290"/>
    <lineage>
        <taxon>Bacteria</taxon>
        <taxon>Bacillati</taxon>
        <taxon>Actinomycetota</taxon>
        <taxon>Actinomycetes</taxon>
        <taxon>Pseudonocardiales</taxon>
        <taxon>Pseudonocardiaceae</taxon>
        <taxon>Pseudonocardia</taxon>
    </lineage>
</organism>
<feature type="transmembrane region" description="Helical" evidence="2">
    <location>
        <begin position="195"/>
        <end position="218"/>
    </location>
</feature>
<feature type="transmembrane region" description="Helical" evidence="2">
    <location>
        <begin position="115"/>
        <end position="136"/>
    </location>
</feature>
<proteinExistence type="predicted"/>
<dbReference type="RefSeq" id="WP_343977214.1">
    <property type="nucleotide sequence ID" value="NZ_BAAAJG010000008.1"/>
</dbReference>
<evidence type="ECO:0000256" key="1">
    <source>
        <dbReference type="SAM" id="MobiDB-lite"/>
    </source>
</evidence>
<evidence type="ECO:0000313" key="4">
    <source>
        <dbReference type="Proteomes" id="UP001597145"/>
    </source>
</evidence>
<sequence length="240" mass="26203">MTAVSTLRRRRAEPEEQDSRMQHRMTIHIPSIGSLVRHAGRPLLESTLIPLALFWVLFTQAGFDAGLCGALGWSVLALGSRVARRRRVPAVLVLSTVLLTARTVIGLWTGSAFLYFLQPTVQNFVFALLLLVTLGLKRPLLAKLADDFCPFPDTVTGHPGIQRFFRRVSLLWALVFAVNGATTLAVLTTQTVGNYLIVSTAGSYSVVALGIGLSLWWFRRSLAGLGIRLRMGTPPAPVAV</sequence>
<protein>
    <submittedName>
        <fullName evidence="3">VC0807 family protein</fullName>
    </submittedName>
</protein>
<keyword evidence="2" id="KW-0812">Transmembrane</keyword>
<evidence type="ECO:0000313" key="3">
    <source>
        <dbReference type="EMBL" id="MFD1530279.1"/>
    </source>
</evidence>
<keyword evidence="4" id="KW-1185">Reference proteome</keyword>
<name>A0ABW4FK03_9PSEU</name>
<feature type="transmembrane region" description="Helical" evidence="2">
    <location>
        <begin position="170"/>
        <end position="189"/>
    </location>
</feature>
<dbReference type="InterPro" id="IPR006008">
    <property type="entry name" value="YciB"/>
</dbReference>
<dbReference type="Proteomes" id="UP001597145">
    <property type="component" value="Unassembled WGS sequence"/>
</dbReference>
<accession>A0ABW4FK03</accession>
<dbReference type="Pfam" id="PF04279">
    <property type="entry name" value="IspA"/>
    <property type="match status" value="1"/>
</dbReference>
<keyword evidence="2" id="KW-1133">Transmembrane helix</keyword>
<comment type="caution">
    <text evidence="3">The sequence shown here is derived from an EMBL/GenBank/DDBJ whole genome shotgun (WGS) entry which is preliminary data.</text>
</comment>
<evidence type="ECO:0000256" key="2">
    <source>
        <dbReference type="SAM" id="Phobius"/>
    </source>
</evidence>
<dbReference type="EMBL" id="JBHUCP010000007">
    <property type="protein sequence ID" value="MFD1530279.1"/>
    <property type="molecule type" value="Genomic_DNA"/>
</dbReference>
<feature type="region of interest" description="Disordered" evidence="1">
    <location>
        <begin position="1"/>
        <end position="20"/>
    </location>
</feature>
<keyword evidence="2" id="KW-0472">Membrane</keyword>
<gene>
    <name evidence="3" type="ORF">ACFSCY_12575</name>
</gene>
<reference evidence="4" key="1">
    <citation type="journal article" date="2019" name="Int. J. Syst. Evol. Microbiol.">
        <title>The Global Catalogue of Microorganisms (GCM) 10K type strain sequencing project: providing services to taxonomists for standard genome sequencing and annotation.</title>
        <authorList>
            <consortium name="The Broad Institute Genomics Platform"/>
            <consortium name="The Broad Institute Genome Sequencing Center for Infectious Disease"/>
            <person name="Wu L."/>
            <person name="Ma J."/>
        </authorList>
    </citation>
    <scope>NUCLEOTIDE SEQUENCE [LARGE SCALE GENOMIC DNA]</scope>
    <source>
        <strain evidence="4">JCM 12165</strain>
    </source>
</reference>